<evidence type="ECO:0000313" key="4">
    <source>
        <dbReference type="Proteomes" id="UP000565724"/>
    </source>
</evidence>
<proteinExistence type="predicted"/>
<comment type="caution">
    <text evidence="3">The sequence shown here is derived from an EMBL/GenBank/DDBJ whole genome shotgun (WGS) entry which is preliminary data.</text>
</comment>
<gene>
    <name evidence="3" type="ORF">HP550_03750</name>
</gene>
<evidence type="ECO:0000256" key="1">
    <source>
        <dbReference type="SAM" id="MobiDB-lite"/>
    </source>
</evidence>
<organism evidence="3 4">
    <name type="scientific">Cellulomonas humilata</name>
    <dbReference type="NCBI Taxonomy" id="144055"/>
    <lineage>
        <taxon>Bacteria</taxon>
        <taxon>Bacillati</taxon>
        <taxon>Actinomycetota</taxon>
        <taxon>Actinomycetes</taxon>
        <taxon>Micrococcales</taxon>
        <taxon>Cellulomonadaceae</taxon>
        <taxon>Cellulomonas</taxon>
    </lineage>
</organism>
<dbReference type="Proteomes" id="UP000565724">
    <property type="component" value="Unassembled WGS sequence"/>
</dbReference>
<dbReference type="Pfam" id="PF10783">
    <property type="entry name" value="DUF2599"/>
    <property type="match status" value="1"/>
</dbReference>
<sequence length="249" mass="24661">MSGRGAAAGVLLALVLAGCTPSHAGPQPATATPTPTLSPSPTAAADPADPAVVRATGIPVPSGTATLLVSAPALEVTAEADGSARATAHGDALVAAPAGMSLTVLSDGSGVVRDGTGTFVAGFTAEPWAARLTQVGPEVARLVGSADDSGSAGIWFTAAAVVSAVWGEAEGGRSLAVTPSGWARTGSLAAQEGLWAQVVAQAPEADSPGMQAQLECHELGAPDKATWNLEPWRPDVSAIEMIRSRCNPS</sequence>
<dbReference type="InterPro" id="IPR019719">
    <property type="entry name" value="DUF2599"/>
</dbReference>
<dbReference type="PROSITE" id="PS51257">
    <property type="entry name" value="PROKAR_LIPOPROTEIN"/>
    <property type="match status" value="1"/>
</dbReference>
<keyword evidence="2" id="KW-0732">Signal</keyword>
<dbReference type="AlphaFoldDB" id="A0A7Y6DWK0"/>
<feature type="compositionally biased region" description="Low complexity" evidence="1">
    <location>
        <begin position="28"/>
        <end position="47"/>
    </location>
</feature>
<feature type="chain" id="PRO_5031064248" evidence="2">
    <location>
        <begin position="25"/>
        <end position="249"/>
    </location>
</feature>
<keyword evidence="4" id="KW-1185">Reference proteome</keyword>
<accession>A0A7Y6DWK0</accession>
<feature type="signal peptide" evidence="2">
    <location>
        <begin position="1"/>
        <end position="24"/>
    </location>
</feature>
<evidence type="ECO:0000313" key="3">
    <source>
        <dbReference type="EMBL" id="NUU16360.1"/>
    </source>
</evidence>
<evidence type="ECO:0000256" key="2">
    <source>
        <dbReference type="SAM" id="SignalP"/>
    </source>
</evidence>
<reference evidence="3 4" key="1">
    <citation type="submission" date="2020-05" db="EMBL/GenBank/DDBJ databases">
        <title>Genome Sequencing of Type Strains.</title>
        <authorList>
            <person name="Lemaire J.F."/>
            <person name="Inderbitzin P."/>
            <person name="Gregorio O.A."/>
            <person name="Collins S.B."/>
            <person name="Wespe N."/>
            <person name="Knight-Connoni V."/>
        </authorList>
    </citation>
    <scope>NUCLEOTIDE SEQUENCE [LARGE SCALE GENOMIC DNA]</scope>
    <source>
        <strain evidence="3 4">ATCC 25174</strain>
    </source>
</reference>
<dbReference type="RefSeq" id="WP_175346255.1">
    <property type="nucleotide sequence ID" value="NZ_JABMCI010000044.1"/>
</dbReference>
<feature type="region of interest" description="Disordered" evidence="1">
    <location>
        <begin position="24"/>
        <end position="47"/>
    </location>
</feature>
<protein>
    <submittedName>
        <fullName evidence="3">DUF2599 domain-containing protein</fullName>
    </submittedName>
</protein>
<dbReference type="EMBL" id="JABMCI010000044">
    <property type="protein sequence ID" value="NUU16360.1"/>
    <property type="molecule type" value="Genomic_DNA"/>
</dbReference>
<name>A0A7Y6DWK0_9CELL</name>